<keyword evidence="1" id="KW-0812">Transmembrane</keyword>
<dbReference type="EMBL" id="FQ790286">
    <property type="protein sequence ID" value="CCD47207.1"/>
    <property type="molecule type" value="Genomic_DNA"/>
</dbReference>
<keyword evidence="1" id="KW-1133">Transmembrane helix</keyword>
<dbReference type="AlphaFoldDB" id="G2Y3G7"/>
<evidence type="ECO:0000313" key="3">
    <source>
        <dbReference type="Proteomes" id="UP000008177"/>
    </source>
</evidence>
<gene>
    <name evidence="2" type="ORF">BofuT4_P003660.1</name>
</gene>
<evidence type="ECO:0000256" key="1">
    <source>
        <dbReference type="SAM" id="Phobius"/>
    </source>
</evidence>
<dbReference type="HOGENOM" id="CLU_1777153_0_0_1"/>
<reference evidence="3" key="1">
    <citation type="journal article" date="2011" name="PLoS Genet.">
        <title>Genomic analysis of the necrotrophic fungal pathogens Sclerotinia sclerotiorum and Botrytis cinerea.</title>
        <authorList>
            <person name="Amselem J."/>
            <person name="Cuomo C.A."/>
            <person name="van Kan J.A."/>
            <person name="Viaud M."/>
            <person name="Benito E.P."/>
            <person name="Couloux A."/>
            <person name="Coutinho P.M."/>
            <person name="de Vries R.P."/>
            <person name="Dyer P.S."/>
            <person name="Fillinger S."/>
            <person name="Fournier E."/>
            <person name="Gout L."/>
            <person name="Hahn M."/>
            <person name="Kohn L."/>
            <person name="Lapalu N."/>
            <person name="Plummer K.M."/>
            <person name="Pradier J.M."/>
            <person name="Quevillon E."/>
            <person name="Sharon A."/>
            <person name="Simon A."/>
            <person name="ten Have A."/>
            <person name="Tudzynski B."/>
            <person name="Tudzynski P."/>
            <person name="Wincker P."/>
            <person name="Andrew M."/>
            <person name="Anthouard V."/>
            <person name="Beever R.E."/>
            <person name="Beffa R."/>
            <person name="Benoit I."/>
            <person name="Bouzid O."/>
            <person name="Brault B."/>
            <person name="Chen Z."/>
            <person name="Choquer M."/>
            <person name="Collemare J."/>
            <person name="Cotton P."/>
            <person name="Danchin E.G."/>
            <person name="Da Silva C."/>
            <person name="Gautier A."/>
            <person name="Giraud C."/>
            <person name="Giraud T."/>
            <person name="Gonzalez C."/>
            <person name="Grossetete S."/>
            <person name="Guldener U."/>
            <person name="Henrissat B."/>
            <person name="Howlett B.J."/>
            <person name="Kodira C."/>
            <person name="Kretschmer M."/>
            <person name="Lappartient A."/>
            <person name="Leroch M."/>
            <person name="Levis C."/>
            <person name="Mauceli E."/>
            <person name="Neuveglise C."/>
            <person name="Oeser B."/>
            <person name="Pearson M."/>
            <person name="Poulain J."/>
            <person name="Poussereau N."/>
            <person name="Quesneville H."/>
            <person name="Rascle C."/>
            <person name="Schumacher J."/>
            <person name="Segurens B."/>
            <person name="Sexton A."/>
            <person name="Silva E."/>
            <person name="Sirven C."/>
            <person name="Soanes D.M."/>
            <person name="Talbot N.J."/>
            <person name="Templeton M."/>
            <person name="Yandava C."/>
            <person name="Yarden O."/>
            <person name="Zeng Q."/>
            <person name="Rollins J.A."/>
            <person name="Lebrun M.H."/>
            <person name="Dickman M."/>
        </authorList>
    </citation>
    <scope>NUCLEOTIDE SEQUENCE [LARGE SCALE GENOMIC DNA]</scope>
    <source>
        <strain evidence="3">T4</strain>
    </source>
</reference>
<proteinExistence type="predicted"/>
<dbReference type="InParanoid" id="G2Y3G7"/>
<dbReference type="Proteomes" id="UP000008177">
    <property type="component" value="Unplaced contigs"/>
</dbReference>
<feature type="transmembrane region" description="Helical" evidence="1">
    <location>
        <begin position="20"/>
        <end position="46"/>
    </location>
</feature>
<dbReference type="OrthoDB" id="3473242at2759"/>
<name>G2Y3G7_BOTF4</name>
<sequence length="146" mass="17073">MPSTTLSQRTNTWAVSKSSLSLATIQTVLLFSYLTIVALIFAIAVYKEIMVERRRFPPSNPNDTEEGREARRRIWDRIEKRDSSLLSDYQSLAIQVESCARDVDKDDVYYIDLVEQARALDYTIKSIRNENRIRYESRRTGIYKLK</sequence>
<protein>
    <submittedName>
        <fullName evidence="2">Uncharacterized protein</fullName>
    </submittedName>
</protein>
<evidence type="ECO:0000313" key="2">
    <source>
        <dbReference type="EMBL" id="CCD47207.1"/>
    </source>
</evidence>
<keyword evidence="1" id="KW-0472">Membrane</keyword>
<organism evidence="2 3">
    <name type="scientific">Botryotinia fuckeliana (strain T4)</name>
    <name type="common">Noble rot fungus</name>
    <name type="synonym">Botrytis cinerea</name>
    <dbReference type="NCBI Taxonomy" id="999810"/>
    <lineage>
        <taxon>Eukaryota</taxon>
        <taxon>Fungi</taxon>
        <taxon>Dikarya</taxon>
        <taxon>Ascomycota</taxon>
        <taxon>Pezizomycotina</taxon>
        <taxon>Leotiomycetes</taxon>
        <taxon>Helotiales</taxon>
        <taxon>Sclerotiniaceae</taxon>
        <taxon>Botrytis</taxon>
    </lineage>
</organism>
<accession>G2Y3G7</accession>